<reference evidence="1 2" key="1">
    <citation type="submission" date="2021-11" db="EMBL/GenBank/DDBJ databases">
        <authorList>
            <person name="Islam A."/>
            <person name="Islam S."/>
            <person name="Flora M.S."/>
            <person name="Rahman M."/>
            <person name="Ziaur R.M."/>
            <person name="Epstein J.H."/>
            <person name="Hassan M."/>
            <person name="Klassen M."/>
            <person name="Woodard K."/>
            <person name="Webb A."/>
            <person name="Webby R.J."/>
            <person name="El Zowalaty M.E."/>
        </authorList>
    </citation>
    <scope>NUCLEOTIDE SEQUENCE [LARGE SCALE GENOMIC DNA]</scope>
    <source>
        <strain evidence="1">Pbs1</strain>
    </source>
</reference>
<evidence type="ECO:0000313" key="2">
    <source>
        <dbReference type="Proteomes" id="UP001158986"/>
    </source>
</evidence>
<proteinExistence type="predicted"/>
<sequence>MKCLLLGNAREVDSLEEVLRMANVVGILHVTATQPTNNKSTYEVIALMKDCALMVKNAAARSLVLIDTAKQTAEIGKIADIVEDAFARNGYERQVIRYVSAWLAERDPYPRRQRQHGRGKGNIAVEVASAALYGPKLVRFVCVGSTMTSTDTAVRYAAIHPQQLDPCTHMHYDAPGVLSKIHLVLPVSGNDVTLQYLQLDRRTAILHCK</sequence>
<organism evidence="1 2">
    <name type="scientific">Peronospora belbahrii</name>
    <dbReference type="NCBI Taxonomy" id="622444"/>
    <lineage>
        <taxon>Eukaryota</taxon>
        <taxon>Sar</taxon>
        <taxon>Stramenopiles</taxon>
        <taxon>Oomycota</taxon>
        <taxon>Peronosporomycetes</taxon>
        <taxon>Peronosporales</taxon>
        <taxon>Peronosporaceae</taxon>
        <taxon>Peronospora</taxon>
    </lineage>
</organism>
<comment type="caution">
    <text evidence="1">The sequence shown here is derived from an EMBL/GenBank/DDBJ whole genome shotgun (WGS) entry which is preliminary data.</text>
</comment>
<protein>
    <submittedName>
        <fullName evidence="1">Uncharacterized protein</fullName>
    </submittedName>
</protein>
<evidence type="ECO:0000313" key="1">
    <source>
        <dbReference type="EMBL" id="CAH0517146.1"/>
    </source>
</evidence>
<dbReference type="EMBL" id="CAKLCB010000228">
    <property type="protein sequence ID" value="CAH0517146.1"/>
    <property type="molecule type" value="Genomic_DNA"/>
</dbReference>
<name>A0ABN8CXZ2_9STRA</name>
<accession>A0ABN8CXZ2</accession>
<dbReference type="Proteomes" id="UP001158986">
    <property type="component" value="Unassembled WGS sequence"/>
</dbReference>
<keyword evidence="2" id="KW-1185">Reference proteome</keyword>
<gene>
    <name evidence="1" type="ORF">PBS001_LOCUS3773</name>
</gene>